<comment type="subcellular location">
    <subcellularLocation>
        <location evidence="1">Cell membrane</location>
        <topology evidence="1">Multi-pass membrane protein</topology>
    </subcellularLocation>
</comment>
<comment type="caution">
    <text evidence="11">The sequence shown here is derived from an EMBL/GenBank/DDBJ whole genome shotgun (WGS) entry which is preliminary data.</text>
</comment>
<proteinExistence type="inferred from homology"/>
<evidence type="ECO:0000256" key="1">
    <source>
        <dbReference type="ARBA" id="ARBA00004651"/>
    </source>
</evidence>
<evidence type="ECO:0000256" key="6">
    <source>
        <dbReference type="ARBA" id="ARBA00022970"/>
    </source>
</evidence>
<dbReference type="InterPro" id="IPR001851">
    <property type="entry name" value="ABC_transp_permease"/>
</dbReference>
<dbReference type="OrthoDB" id="9807115at2"/>
<evidence type="ECO:0000256" key="2">
    <source>
        <dbReference type="ARBA" id="ARBA00022448"/>
    </source>
</evidence>
<dbReference type="EMBL" id="SMAJ01000013">
    <property type="protein sequence ID" value="TCT04050.1"/>
    <property type="molecule type" value="Genomic_DNA"/>
</dbReference>
<keyword evidence="2" id="KW-0813">Transport</keyword>
<evidence type="ECO:0000313" key="11">
    <source>
        <dbReference type="EMBL" id="TCT04050.1"/>
    </source>
</evidence>
<dbReference type="AlphaFoldDB" id="A0A4R3LTY8"/>
<comment type="similarity">
    <text evidence="9">Belongs to the binding-protein-dependent transport system permease family. LivHM subfamily.</text>
</comment>
<dbReference type="GO" id="GO:0042941">
    <property type="term" value="P:D-alanine transmembrane transport"/>
    <property type="evidence" value="ECO:0007669"/>
    <property type="project" value="TreeGrafter"/>
</dbReference>
<dbReference type="GO" id="GO:0015188">
    <property type="term" value="F:L-isoleucine transmembrane transporter activity"/>
    <property type="evidence" value="ECO:0007669"/>
    <property type="project" value="TreeGrafter"/>
</dbReference>
<feature type="transmembrane region" description="Helical" evidence="10">
    <location>
        <begin position="108"/>
        <end position="130"/>
    </location>
</feature>
<evidence type="ECO:0000256" key="10">
    <source>
        <dbReference type="SAM" id="Phobius"/>
    </source>
</evidence>
<dbReference type="Proteomes" id="UP000295525">
    <property type="component" value="Unassembled WGS sequence"/>
</dbReference>
<feature type="transmembrane region" description="Helical" evidence="10">
    <location>
        <begin position="203"/>
        <end position="222"/>
    </location>
</feature>
<keyword evidence="8 10" id="KW-0472">Membrane</keyword>
<dbReference type="GO" id="GO:0005886">
    <property type="term" value="C:plasma membrane"/>
    <property type="evidence" value="ECO:0007669"/>
    <property type="project" value="UniProtKB-SubCell"/>
</dbReference>
<feature type="transmembrane region" description="Helical" evidence="10">
    <location>
        <begin position="47"/>
        <end position="66"/>
    </location>
</feature>
<keyword evidence="7 10" id="KW-1133">Transmembrane helix</keyword>
<name>A0A4R3LTY8_9BURK</name>
<evidence type="ECO:0000313" key="12">
    <source>
        <dbReference type="Proteomes" id="UP000295525"/>
    </source>
</evidence>
<dbReference type="CDD" id="cd06582">
    <property type="entry name" value="TM_PBP1_LivH_like"/>
    <property type="match status" value="1"/>
</dbReference>
<dbReference type="Pfam" id="PF02653">
    <property type="entry name" value="BPD_transp_2"/>
    <property type="match status" value="1"/>
</dbReference>
<feature type="transmembrane region" description="Helical" evidence="10">
    <location>
        <begin position="72"/>
        <end position="96"/>
    </location>
</feature>
<feature type="transmembrane region" description="Helical" evidence="10">
    <location>
        <begin position="280"/>
        <end position="297"/>
    </location>
</feature>
<evidence type="ECO:0000256" key="9">
    <source>
        <dbReference type="ARBA" id="ARBA00037998"/>
    </source>
</evidence>
<gene>
    <name evidence="11" type="ORF">EDC26_11327</name>
</gene>
<evidence type="ECO:0000256" key="4">
    <source>
        <dbReference type="ARBA" id="ARBA00022519"/>
    </source>
</evidence>
<sequence>MLVPGSRRTDVIDVSILLQIVWTGLAASTYAILFSVAFSLVLKVVKIWNFAQAGLMAVAFYGMYAAHNWLHWPLWSSVLFGLAVTISASQFMDIYGLQVLRARKSPSLTFFIFTLVVSEFLAYLLAMIFGTEPLSLTQSIMSPVEIVHGIVISHWDMKALAITAVLLLLLSIFIGRTRQGQFMAAVADNAELSKLYGISVKQAYFMTFLITAILITAGMYLFGTRASMIPSTPLEMMLFAVISTLLGGMGRIYGAAWAAVALSLIQSLSIIVIPSQWQGVILYVFLFVTILFFPQGVKFKKFKLWARG</sequence>
<keyword evidence="3" id="KW-1003">Cell membrane</keyword>
<dbReference type="PANTHER" id="PTHR11795:SF371">
    <property type="entry name" value="HIGH-AFFINITY BRANCHED-CHAIN AMINO ACID TRANSPORT SYSTEM PERMEASE PROTEIN LIVH"/>
    <property type="match status" value="1"/>
</dbReference>
<keyword evidence="4" id="KW-0997">Cell inner membrane</keyword>
<feature type="transmembrane region" description="Helical" evidence="10">
    <location>
        <begin position="20"/>
        <end position="40"/>
    </location>
</feature>
<protein>
    <submittedName>
        <fullName evidence="11">Branched-chain amino acid transport system permease protein</fullName>
    </submittedName>
</protein>
<accession>A0A4R3LTY8</accession>
<organism evidence="11 12">
    <name type="scientific">Paralcaligenes ureilyticus</name>
    <dbReference type="NCBI Taxonomy" id="627131"/>
    <lineage>
        <taxon>Bacteria</taxon>
        <taxon>Pseudomonadati</taxon>
        <taxon>Pseudomonadota</taxon>
        <taxon>Betaproteobacteria</taxon>
        <taxon>Burkholderiales</taxon>
        <taxon>Alcaligenaceae</taxon>
        <taxon>Paralcaligenes</taxon>
    </lineage>
</organism>
<evidence type="ECO:0000256" key="7">
    <source>
        <dbReference type="ARBA" id="ARBA00022989"/>
    </source>
</evidence>
<dbReference type="GO" id="GO:1903806">
    <property type="term" value="P:L-isoleucine import across plasma membrane"/>
    <property type="evidence" value="ECO:0007669"/>
    <property type="project" value="TreeGrafter"/>
</dbReference>
<dbReference type="GO" id="GO:0015190">
    <property type="term" value="F:L-leucine transmembrane transporter activity"/>
    <property type="evidence" value="ECO:0007669"/>
    <property type="project" value="TreeGrafter"/>
</dbReference>
<dbReference type="PANTHER" id="PTHR11795">
    <property type="entry name" value="BRANCHED-CHAIN AMINO ACID TRANSPORT SYSTEM PERMEASE PROTEIN LIVH"/>
    <property type="match status" value="1"/>
</dbReference>
<evidence type="ECO:0000256" key="8">
    <source>
        <dbReference type="ARBA" id="ARBA00023136"/>
    </source>
</evidence>
<dbReference type="InterPro" id="IPR052157">
    <property type="entry name" value="BCAA_transport_permease"/>
</dbReference>
<keyword evidence="12" id="KW-1185">Reference proteome</keyword>
<dbReference type="GO" id="GO:0015192">
    <property type="term" value="F:L-phenylalanine transmembrane transporter activity"/>
    <property type="evidence" value="ECO:0007669"/>
    <property type="project" value="TreeGrafter"/>
</dbReference>
<reference evidence="11 12" key="1">
    <citation type="submission" date="2019-03" db="EMBL/GenBank/DDBJ databases">
        <title>Genomic Encyclopedia of Type Strains, Phase IV (KMG-IV): sequencing the most valuable type-strain genomes for metagenomic binning, comparative biology and taxonomic classification.</title>
        <authorList>
            <person name="Goeker M."/>
        </authorList>
    </citation>
    <scope>NUCLEOTIDE SEQUENCE [LARGE SCALE GENOMIC DNA]</scope>
    <source>
        <strain evidence="11 12">DSM 24591</strain>
    </source>
</reference>
<evidence type="ECO:0000256" key="3">
    <source>
        <dbReference type="ARBA" id="ARBA00022475"/>
    </source>
</evidence>
<dbReference type="GO" id="GO:0015808">
    <property type="term" value="P:L-alanine transport"/>
    <property type="evidence" value="ECO:0007669"/>
    <property type="project" value="TreeGrafter"/>
</dbReference>
<keyword evidence="5 10" id="KW-0812">Transmembrane</keyword>
<dbReference type="GO" id="GO:0005304">
    <property type="term" value="F:L-valine transmembrane transporter activity"/>
    <property type="evidence" value="ECO:0007669"/>
    <property type="project" value="TreeGrafter"/>
</dbReference>
<feature type="transmembrane region" description="Helical" evidence="10">
    <location>
        <begin position="150"/>
        <end position="174"/>
    </location>
</feature>
<keyword evidence="6" id="KW-0029">Amino-acid transport</keyword>
<evidence type="ECO:0000256" key="5">
    <source>
        <dbReference type="ARBA" id="ARBA00022692"/>
    </source>
</evidence>